<dbReference type="KEGG" id="mtt:Ftrac_1873"/>
<organism evidence="2 3">
    <name type="scientific">Marivirga tractuosa (strain ATCC 23168 / DSM 4126 / NBRC 15989 / NCIMB 1408 / VKM B-1430 / H-43)</name>
    <name type="common">Microscilla tractuosa</name>
    <name type="synonym">Flexibacter tractuosus</name>
    <dbReference type="NCBI Taxonomy" id="643867"/>
    <lineage>
        <taxon>Bacteria</taxon>
        <taxon>Pseudomonadati</taxon>
        <taxon>Bacteroidota</taxon>
        <taxon>Cytophagia</taxon>
        <taxon>Cytophagales</taxon>
        <taxon>Marivirgaceae</taxon>
        <taxon>Marivirga</taxon>
    </lineage>
</organism>
<keyword evidence="1" id="KW-0732">Signal</keyword>
<accession>E4TSQ1</accession>
<name>E4TSQ1_MARTH</name>
<dbReference type="EMBL" id="CP002349">
    <property type="protein sequence ID" value="ADR21861.1"/>
    <property type="molecule type" value="Genomic_DNA"/>
</dbReference>
<feature type="chain" id="PRO_5003190083" evidence="1">
    <location>
        <begin position="31"/>
        <end position="670"/>
    </location>
</feature>
<proteinExistence type="predicted"/>
<dbReference type="OrthoDB" id="1121837at2"/>
<dbReference type="HOGENOM" id="CLU_409818_0_0_10"/>
<reference evidence="2 3" key="1">
    <citation type="journal article" date="2011" name="Stand. Genomic Sci.">
        <title>Complete genome sequence of Marivirga tractuosa type strain (H-43).</title>
        <authorList>
            <person name="Pagani I."/>
            <person name="Chertkov O."/>
            <person name="Lapidus A."/>
            <person name="Lucas S."/>
            <person name="Del Rio T.G."/>
            <person name="Tice H."/>
            <person name="Copeland A."/>
            <person name="Cheng J.F."/>
            <person name="Nolan M."/>
            <person name="Saunders E."/>
            <person name="Pitluck S."/>
            <person name="Held B."/>
            <person name="Goodwin L."/>
            <person name="Liolios K."/>
            <person name="Ovchinikova G."/>
            <person name="Ivanova N."/>
            <person name="Mavromatis K."/>
            <person name="Pati A."/>
            <person name="Chen A."/>
            <person name="Palaniappan K."/>
            <person name="Land M."/>
            <person name="Hauser L."/>
            <person name="Jeffries C.D."/>
            <person name="Detter J.C."/>
            <person name="Han C."/>
            <person name="Tapia R."/>
            <person name="Ngatchou-Djao O.D."/>
            <person name="Rohde M."/>
            <person name="Goker M."/>
            <person name="Spring S."/>
            <person name="Sikorski J."/>
            <person name="Woyke T."/>
            <person name="Bristow J."/>
            <person name="Eisen J.A."/>
            <person name="Markowitz V."/>
            <person name="Hugenholtz P."/>
            <person name="Klenk H.P."/>
            <person name="Kyrpides N.C."/>
        </authorList>
    </citation>
    <scope>NUCLEOTIDE SEQUENCE [LARGE SCALE GENOMIC DNA]</scope>
    <source>
        <strain evidence="3">ATCC 23168 / DSM 4126 / NBRC 15989 / NCIMB 1408 / VKM B-1430 / H-43</strain>
    </source>
</reference>
<dbReference type="Proteomes" id="UP000008720">
    <property type="component" value="Chromosome"/>
</dbReference>
<keyword evidence="3" id="KW-1185">Reference proteome</keyword>
<feature type="signal peptide" evidence="1">
    <location>
        <begin position="1"/>
        <end position="30"/>
    </location>
</feature>
<evidence type="ECO:0000313" key="3">
    <source>
        <dbReference type="Proteomes" id="UP000008720"/>
    </source>
</evidence>
<protein>
    <submittedName>
        <fullName evidence="2">Uncharacterized protein</fullName>
    </submittedName>
</protein>
<evidence type="ECO:0000256" key="1">
    <source>
        <dbReference type="SAM" id="SignalP"/>
    </source>
</evidence>
<dbReference type="AlphaFoldDB" id="E4TSQ1"/>
<evidence type="ECO:0000313" key="2">
    <source>
        <dbReference type="EMBL" id="ADR21861.1"/>
    </source>
</evidence>
<dbReference type="RefSeq" id="WP_013454004.1">
    <property type="nucleotide sequence ID" value="NC_014759.1"/>
</dbReference>
<gene>
    <name evidence="2" type="ordered locus">Ftrac_1873</name>
</gene>
<sequence>MINFIQLKKLTLFILSIITFSAALSTNINAQSAEEDFKSLLKEEAEDFKLLSQEFIKNNSNEYLLKSTYKYDNNGEEIEVPVLMGYPSKSNLKEAGVSKPSSVHDIYFGLNFEVLEGKLEGNKLYGLKYEIEKLFKKGYLIKWQIQHGDILNDQPALALFPLDLENFNIQDLSIYEGPSSRSISNSVKYFNAELDKSIEVKIDHGLKARINFEVCEKSESYSVNGNEYHVEKNTYRRNKTSLTLKYFQNEILVTLRTDADENRNLQAELEELKPLLAALDIEAMEQFEFLSVQQPFENVSKVPMDKEVFKDFITIQNDDYQLDKVTTREDKMIVTYHISTPPEEANFKLHLAYGDFGKEIKGSIMSLYRIKQFTVFEEFECDNAEDNRKDNLDKIRDSFSFDKIKIARWEKENIDFSRVNSLIELGPAQIGEFEMTIFNPNVSDPEAYFIYTNKKGTKIKMEFTYGDEAIKEYLQYQLLTFNKSEDINNGVLSVNDFNYHYIVKRGGLIVYTFDDNLLIAFYIGSEGSTIKKSKATLKSFLREFEIEKVLNWERPKDHEITFPSKSKDGVDICLDTECMEEKLANCEPAVFGGSLTPRLSVFYQIEELEGNQCKLSMVYDHNPNENWEGKPLYFTIPKDGDFDQEVVQKVTDCLEGKSNDCSGPLLDEIE</sequence>